<feature type="compositionally biased region" description="Low complexity" evidence="1">
    <location>
        <begin position="14"/>
        <end position="49"/>
    </location>
</feature>
<proteinExistence type="predicted"/>
<dbReference type="EMBL" id="GG745331">
    <property type="protein sequence ID" value="KNE56996.1"/>
    <property type="molecule type" value="Genomic_DNA"/>
</dbReference>
<reference evidence="2 3" key="1">
    <citation type="submission" date="2009-11" db="EMBL/GenBank/DDBJ databases">
        <title>Annotation of Allomyces macrogynus ATCC 38327.</title>
        <authorList>
            <consortium name="The Broad Institute Genome Sequencing Platform"/>
            <person name="Russ C."/>
            <person name="Cuomo C."/>
            <person name="Burger G."/>
            <person name="Gray M.W."/>
            <person name="Holland P.W.H."/>
            <person name="King N."/>
            <person name="Lang F.B.F."/>
            <person name="Roger A.J."/>
            <person name="Ruiz-Trillo I."/>
            <person name="Young S.K."/>
            <person name="Zeng Q."/>
            <person name="Gargeya S."/>
            <person name="Fitzgerald M."/>
            <person name="Haas B."/>
            <person name="Abouelleil A."/>
            <person name="Alvarado L."/>
            <person name="Arachchi H.M."/>
            <person name="Berlin A."/>
            <person name="Chapman S.B."/>
            <person name="Gearin G."/>
            <person name="Goldberg J."/>
            <person name="Griggs A."/>
            <person name="Gujja S."/>
            <person name="Hansen M."/>
            <person name="Heiman D."/>
            <person name="Howarth C."/>
            <person name="Larimer J."/>
            <person name="Lui A."/>
            <person name="MacDonald P.J.P."/>
            <person name="McCowen C."/>
            <person name="Montmayeur A."/>
            <person name="Murphy C."/>
            <person name="Neiman D."/>
            <person name="Pearson M."/>
            <person name="Priest M."/>
            <person name="Roberts A."/>
            <person name="Saif S."/>
            <person name="Shea T."/>
            <person name="Sisk P."/>
            <person name="Stolte C."/>
            <person name="Sykes S."/>
            <person name="Wortman J."/>
            <person name="Nusbaum C."/>
            <person name="Birren B."/>
        </authorList>
    </citation>
    <scope>NUCLEOTIDE SEQUENCE [LARGE SCALE GENOMIC DNA]</scope>
    <source>
        <strain evidence="2 3">ATCC 38327</strain>
    </source>
</reference>
<organism evidence="2 3">
    <name type="scientific">Allomyces macrogynus (strain ATCC 38327)</name>
    <name type="common">Allomyces javanicus var. macrogynus</name>
    <dbReference type="NCBI Taxonomy" id="578462"/>
    <lineage>
        <taxon>Eukaryota</taxon>
        <taxon>Fungi</taxon>
        <taxon>Fungi incertae sedis</taxon>
        <taxon>Blastocladiomycota</taxon>
        <taxon>Blastocladiomycetes</taxon>
        <taxon>Blastocladiales</taxon>
        <taxon>Blastocladiaceae</taxon>
        <taxon>Allomyces</taxon>
    </lineage>
</organism>
<sequence length="214" mass="21762">MSNRERKPSHRGSRTSTGNGSSSSSSSSTTTNAATSTGGPASSTGKTASPLPAPTSFITLNSSNVSGTATNPEPFPVVVDWIGRSLVQFEDVFVLAVEPWIPAAISVLDIARSRGIAEVNNVDTLTVVDDRSGDPVACIQVNLGRGERVRQKLALGPVRTPTARSDAPSATDSPVGAGPSRAIPSSSGPASSSSSASGARAVFVPNWNVTKSAS</sequence>
<name>A0A0L0S3L9_ALLM3</name>
<dbReference type="OrthoDB" id="10566021at2759"/>
<evidence type="ECO:0000256" key="1">
    <source>
        <dbReference type="SAM" id="MobiDB-lite"/>
    </source>
</evidence>
<evidence type="ECO:0000313" key="3">
    <source>
        <dbReference type="Proteomes" id="UP000054350"/>
    </source>
</evidence>
<reference evidence="3" key="2">
    <citation type="submission" date="2009-11" db="EMBL/GenBank/DDBJ databases">
        <title>The Genome Sequence of Allomyces macrogynus strain ATCC 38327.</title>
        <authorList>
            <consortium name="The Broad Institute Genome Sequencing Platform"/>
            <person name="Russ C."/>
            <person name="Cuomo C."/>
            <person name="Shea T."/>
            <person name="Young S.K."/>
            <person name="Zeng Q."/>
            <person name="Koehrsen M."/>
            <person name="Haas B."/>
            <person name="Borodovsky M."/>
            <person name="Guigo R."/>
            <person name="Alvarado L."/>
            <person name="Berlin A."/>
            <person name="Borenstein D."/>
            <person name="Chen Z."/>
            <person name="Engels R."/>
            <person name="Freedman E."/>
            <person name="Gellesch M."/>
            <person name="Goldberg J."/>
            <person name="Griggs A."/>
            <person name="Gujja S."/>
            <person name="Heiman D."/>
            <person name="Hepburn T."/>
            <person name="Howarth C."/>
            <person name="Jen D."/>
            <person name="Larson L."/>
            <person name="Lewis B."/>
            <person name="Mehta T."/>
            <person name="Park D."/>
            <person name="Pearson M."/>
            <person name="Roberts A."/>
            <person name="Saif S."/>
            <person name="Shenoy N."/>
            <person name="Sisk P."/>
            <person name="Stolte C."/>
            <person name="Sykes S."/>
            <person name="Walk T."/>
            <person name="White J."/>
            <person name="Yandava C."/>
            <person name="Burger G."/>
            <person name="Gray M.W."/>
            <person name="Holland P.W.H."/>
            <person name="King N."/>
            <person name="Lang F.B.F."/>
            <person name="Roger A.J."/>
            <person name="Ruiz-Trillo I."/>
            <person name="Lander E."/>
            <person name="Nusbaum C."/>
        </authorList>
    </citation>
    <scope>NUCLEOTIDE SEQUENCE [LARGE SCALE GENOMIC DNA]</scope>
    <source>
        <strain evidence="3">ATCC 38327</strain>
    </source>
</reference>
<dbReference type="Proteomes" id="UP000054350">
    <property type="component" value="Unassembled WGS sequence"/>
</dbReference>
<feature type="region of interest" description="Disordered" evidence="1">
    <location>
        <begin position="1"/>
        <end position="50"/>
    </location>
</feature>
<dbReference type="AlphaFoldDB" id="A0A0L0S3L9"/>
<keyword evidence="3" id="KW-1185">Reference proteome</keyword>
<accession>A0A0L0S3L9</accession>
<protein>
    <submittedName>
        <fullName evidence="2">Uncharacterized protein</fullName>
    </submittedName>
</protein>
<feature type="compositionally biased region" description="Low complexity" evidence="1">
    <location>
        <begin position="176"/>
        <end position="198"/>
    </location>
</feature>
<evidence type="ECO:0000313" key="2">
    <source>
        <dbReference type="EMBL" id="KNE56996.1"/>
    </source>
</evidence>
<gene>
    <name evidence="2" type="ORF">AMAG_17991</name>
</gene>
<feature type="region of interest" description="Disordered" evidence="1">
    <location>
        <begin position="155"/>
        <end position="198"/>
    </location>
</feature>
<dbReference type="VEuPathDB" id="FungiDB:AMAG_17991"/>